<dbReference type="KEGG" id="mrb:Mrub_0584"/>
<dbReference type="RefSeq" id="WP_013012874.1">
    <property type="nucleotide sequence ID" value="NC_013946.1"/>
</dbReference>
<dbReference type="Proteomes" id="UP000006655">
    <property type="component" value="Chromosome"/>
</dbReference>
<dbReference type="InterPro" id="IPR011101">
    <property type="entry name" value="DUF5131"/>
</dbReference>
<dbReference type="EMBL" id="CP005385">
    <property type="protein sequence ID" value="AGK03814.1"/>
    <property type="molecule type" value="Genomic_DNA"/>
</dbReference>
<organism evidence="2 4">
    <name type="scientific">Meiothermus ruber (strain ATCC 35948 / DSM 1279 / VKM B-1258 / 21)</name>
    <name type="common">Thermus ruber</name>
    <dbReference type="NCBI Taxonomy" id="504728"/>
    <lineage>
        <taxon>Bacteria</taxon>
        <taxon>Thermotogati</taxon>
        <taxon>Deinococcota</taxon>
        <taxon>Deinococci</taxon>
        <taxon>Thermales</taxon>
        <taxon>Thermaceae</taxon>
        <taxon>Meiothermus</taxon>
    </lineage>
</organism>
<gene>
    <name evidence="1" type="ordered locus">Mrub_0584</name>
    <name evidence="2" type="ORF">K649_02560</name>
</gene>
<evidence type="ECO:0000313" key="1">
    <source>
        <dbReference type="EMBL" id="ADD27355.1"/>
    </source>
</evidence>
<dbReference type="KEGG" id="mre:K649_02560"/>
<evidence type="ECO:0000313" key="3">
    <source>
        <dbReference type="Proteomes" id="UP000006655"/>
    </source>
</evidence>
<dbReference type="EMBL" id="CP001743">
    <property type="protein sequence ID" value="ADD27355.1"/>
    <property type="molecule type" value="Genomic_DNA"/>
</dbReference>
<dbReference type="Proteomes" id="UP000013026">
    <property type="component" value="Chromosome"/>
</dbReference>
<evidence type="ECO:0000313" key="4">
    <source>
        <dbReference type="Proteomes" id="UP000013026"/>
    </source>
</evidence>
<dbReference type="AlphaFoldDB" id="D3PNG4"/>
<reference evidence="2 4" key="3">
    <citation type="submission" date="2013-04" db="EMBL/GenBank/DDBJ databases">
        <authorList>
            <person name="Chin J."/>
            <person name="Alexander D.H."/>
            <person name="Marks P."/>
            <person name="Korlach J."/>
            <person name="Clum A."/>
            <person name="Copeland A."/>
        </authorList>
    </citation>
    <scope>NUCLEOTIDE SEQUENCE [LARGE SCALE GENOMIC DNA]</scope>
    <source>
        <strain evidence="4">ATCC 35948 / DSM 1279 / VKM B-1258 / 21</strain>
        <strain evidence="2">DSM 1279</strain>
    </source>
</reference>
<evidence type="ECO:0000313" key="2">
    <source>
        <dbReference type="EMBL" id="AGK03814.1"/>
    </source>
</evidence>
<dbReference type="OrthoDB" id="9787478at2"/>
<name>D3PNG4_MEIRD</name>
<reference evidence="1 3" key="1">
    <citation type="journal article" date="2010" name="Stand. Genomic Sci.">
        <title>Complete genome sequence of Meiothermus ruber type strain (21).</title>
        <authorList>
            <person name="Tindall B.J."/>
            <person name="Sikorski J."/>
            <person name="Lucas S."/>
            <person name="Goltsman E."/>
            <person name="Copeland A."/>
            <person name="Glavina Del Rio T."/>
            <person name="Nolan M."/>
            <person name="Tice H."/>
            <person name="Cheng J.F."/>
            <person name="Han C."/>
            <person name="Pitluck S."/>
            <person name="Liolios K."/>
            <person name="Ivanova N."/>
            <person name="Mavromatis K."/>
            <person name="Ovchinnikova G."/>
            <person name="Pati A."/>
            <person name="Fahnrich R."/>
            <person name="Goodwin L."/>
            <person name="Chen A."/>
            <person name="Palaniappan K."/>
            <person name="Land M."/>
            <person name="Hauser L."/>
            <person name="Chang Y.J."/>
            <person name="Jeffries C.D."/>
            <person name="Rohde M."/>
            <person name="Goker M."/>
            <person name="Woyke T."/>
            <person name="Bristow J."/>
            <person name="Eisen J.A."/>
            <person name="Markowitz V."/>
            <person name="Hugenholtz P."/>
            <person name="Kyrpides N.C."/>
            <person name="Klenk H.P."/>
            <person name="Lapidus A."/>
        </authorList>
    </citation>
    <scope>NUCLEOTIDE SEQUENCE [LARGE SCALE GENOMIC DNA]</scope>
    <source>
        <strain evidence="3">ATCC 35948 / DSM 1279 / VKM B-1258 / 21</strain>
        <strain evidence="1">DSM 1279</strain>
    </source>
</reference>
<dbReference type="eggNOG" id="COG4422">
    <property type="taxonomic scope" value="Bacteria"/>
</dbReference>
<sequence length="263" mass="30788">MANVGTAIEWTDATWNPTTGCNKVSPGCKHCYAERITERFSQHFPQGFRFTLHPERLQEPYRWKKPRRVFVNSMSDLFHEQMPLRFLLEVFRVMRETPQHTYQILTKRHTRLLELDPLIEWPENVWMGVSVENQKYAVRVDFLRQTGARVKFLSCEPLLGPLELDLRGIHWVIVGGESGPDHRPIDPTWVRSLRDQCQRAGIPFFFKQWGGRTPKSGGRLLDGRTWDEFPQTDSLTERQARLSRIGLDTIENTIRDPQSDFVL</sequence>
<keyword evidence="3" id="KW-1185">Reference proteome</keyword>
<accession>D3PNG4</accession>
<dbReference type="CDD" id="cd01335">
    <property type="entry name" value="Radical_SAM"/>
    <property type="match status" value="1"/>
</dbReference>
<dbReference type="Pfam" id="PF07505">
    <property type="entry name" value="DUF5131"/>
    <property type="match status" value="1"/>
</dbReference>
<dbReference type="PATRIC" id="fig|504728.9.peg.530"/>
<proteinExistence type="predicted"/>
<dbReference type="STRING" id="504728.K649_02560"/>
<reference evidence="2" key="2">
    <citation type="submission" date="2013-04" db="EMBL/GenBank/DDBJ databases">
        <title>Non-Hybrid, Finished Microbial Genome Assemblies from Long-Read SMRT Sequencing Data.</title>
        <authorList>
            <person name="Klammer A."/>
            <person name="Drake J."/>
            <person name="Heiner C."/>
            <person name="Clum A."/>
            <person name="Copeland A."/>
            <person name="Huddleston J."/>
            <person name="Eichler E."/>
            <person name="Turner S.W."/>
        </authorList>
    </citation>
    <scope>NUCLEOTIDE SEQUENCE</scope>
    <source>
        <strain evidence="2">DSM 1279</strain>
    </source>
</reference>
<protein>
    <submittedName>
        <fullName evidence="2">Gp37Gp68 family protein</fullName>
    </submittedName>
</protein>